<keyword evidence="1 5" id="KW-0820">tRNA-binding</keyword>
<evidence type="ECO:0000256" key="1">
    <source>
        <dbReference type="ARBA" id="ARBA00022555"/>
    </source>
</evidence>
<dbReference type="GO" id="GO:1990112">
    <property type="term" value="C:RQC complex"/>
    <property type="evidence" value="ECO:0007669"/>
    <property type="project" value="TreeGrafter"/>
</dbReference>
<dbReference type="EMBL" id="AP018203">
    <property type="protein sequence ID" value="BAY54394.1"/>
    <property type="molecule type" value="Genomic_DNA"/>
</dbReference>
<name>A0A1Z4JC87_LEPBY</name>
<comment type="function">
    <text evidence="5">Key component of the ribosome quality control system (RQC), a ribosome-associated complex that mediates the extraction of incompletely synthesized nascent chains from stalled ribosomes and their subsequent degradation. RqcH recruits Ala-charged tRNA, and with RqcP directs the elongation of stalled nascent chains on 50S ribosomal subunits, leading to non-templated C-terminal alanine extensions (Ala tail). The Ala tail promotes nascent chain degradation. May add between 1 and at least 8 Ala residues. Binds to stalled 50S ribosomal subunits.</text>
</comment>
<dbReference type="GO" id="GO:0019843">
    <property type="term" value="F:rRNA binding"/>
    <property type="evidence" value="ECO:0007669"/>
    <property type="project" value="UniProtKB-UniRule"/>
</dbReference>
<proteinExistence type="inferred from homology"/>
<dbReference type="InterPro" id="IPR051608">
    <property type="entry name" value="RQC_Subunit_NEMF"/>
</dbReference>
<sequence length="580" mass="66692">MQPVDFTTLMAVCAELRSQWLPARFEQAYQRDRFTVLLALRTLKQRGWLTLSWHPQAARMHMSEPPPRDPDTFTFSQQLRHQLGGLALVAIEPVSPWERAIDLQFAHRPGEPALWHLYIEIMGQYSNAILVNQENAIVTAAHQVSSNQSSVRPIQTGQPYELPPARLDPAPSLAEDFERWKSRIALVPGAIRKNLVKAYRGLSSSLVLSMVKAAEIQPDRLTDEMSDGEWQRLFECWQFWLKSLEAENFQPGFTSSGYTVLWGQGETSVQNMIDRYYRDQLNQQVFTQLLHQITQRLNAVLGKLRVKAEGFESRLDRSDRADQAKQQADLLMAHLHLWEPGMQSIELCDFETGEPVTIPLDPEKNAVLNAQSLYKQHQKLKRTRAAIEPLLKAVQDEMFYLEEIETAIAQFDRYETPDDLKALEEIRDELVQEGYLEGSEYRKATTQQDSETQPYRYKTPGGFELLIGRNNRQNDQLTFRTATEYDLWFHTQEIPGSHVLLRLEPGAIADEQDLQFTANLAAFHSRARQSEQVPVVYTEPKHVYKPKGAKPGTVIYKQERVIWGQPQQGREFAISHRPIS</sequence>
<dbReference type="InterPro" id="IPR043682">
    <property type="entry name" value="RqcH_bacterial"/>
</dbReference>
<evidence type="ECO:0000313" key="8">
    <source>
        <dbReference type="Proteomes" id="UP000217895"/>
    </source>
</evidence>
<evidence type="ECO:0000256" key="4">
    <source>
        <dbReference type="ARBA" id="ARBA00022917"/>
    </source>
</evidence>
<feature type="domain" description="NFACT RNA-binding" evidence="6">
    <location>
        <begin position="455"/>
        <end position="557"/>
    </location>
</feature>
<evidence type="ECO:0000256" key="2">
    <source>
        <dbReference type="ARBA" id="ARBA00022730"/>
    </source>
</evidence>
<keyword evidence="3 5" id="KW-0694">RNA-binding</keyword>
<dbReference type="Gene3D" id="2.30.310.10">
    <property type="entry name" value="ibrinogen binding protein from staphylococcus aureus domain"/>
    <property type="match status" value="1"/>
</dbReference>
<evidence type="ECO:0000259" key="6">
    <source>
        <dbReference type="Pfam" id="PF05670"/>
    </source>
</evidence>
<dbReference type="Proteomes" id="UP000217895">
    <property type="component" value="Chromosome"/>
</dbReference>
<dbReference type="HAMAP" id="MF_00844_B">
    <property type="entry name" value="RqcH_B"/>
    <property type="match status" value="1"/>
</dbReference>
<keyword evidence="8" id="KW-1185">Reference proteome</keyword>
<dbReference type="GO" id="GO:0072344">
    <property type="term" value="P:rescue of stalled ribosome"/>
    <property type="evidence" value="ECO:0007669"/>
    <property type="project" value="UniProtKB-UniRule"/>
</dbReference>
<dbReference type="AlphaFoldDB" id="A0A1Z4JC87"/>
<evidence type="ECO:0000256" key="5">
    <source>
        <dbReference type="HAMAP-Rule" id="MF_00844"/>
    </source>
</evidence>
<reference evidence="7 8" key="1">
    <citation type="submission" date="2017-06" db="EMBL/GenBank/DDBJ databases">
        <title>Genome sequencing of cyanobaciteial culture collection at National Institute for Environmental Studies (NIES).</title>
        <authorList>
            <person name="Hirose Y."/>
            <person name="Shimura Y."/>
            <person name="Fujisawa T."/>
            <person name="Nakamura Y."/>
            <person name="Kawachi M."/>
        </authorList>
    </citation>
    <scope>NUCLEOTIDE SEQUENCE [LARGE SCALE GENOMIC DNA]</scope>
    <source>
        <strain evidence="7 8">NIES-2135</strain>
    </source>
</reference>
<dbReference type="Pfam" id="PF05670">
    <property type="entry name" value="NFACT-R_1"/>
    <property type="match status" value="1"/>
</dbReference>
<dbReference type="GO" id="GO:0000049">
    <property type="term" value="F:tRNA binding"/>
    <property type="evidence" value="ECO:0007669"/>
    <property type="project" value="UniProtKB-UniRule"/>
</dbReference>
<evidence type="ECO:0000313" key="7">
    <source>
        <dbReference type="EMBL" id="BAY54394.1"/>
    </source>
</evidence>
<dbReference type="InterPro" id="IPR008532">
    <property type="entry name" value="NFACT_RNA-bd"/>
</dbReference>
<keyword evidence="2 5" id="KW-0699">rRNA-binding</keyword>
<accession>A0A1Z4JC87</accession>
<evidence type="ECO:0000256" key="3">
    <source>
        <dbReference type="ARBA" id="ARBA00022884"/>
    </source>
</evidence>
<dbReference type="Pfam" id="PF05833">
    <property type="entry name" value="NFACT_N"/>
    <property type="match status" value="1"/>
</dbReference>
<keyword evidence="4 5" id="KW-0648">Protein biosynthesis</keyword>
<gene>
    <name evidence="5" type="primary">rqcH</name>
    <name evidence="7" type="ORF">NIES2135_12110</name>
</gene>
<dbReference type="GO" id="GO:0043023">
    <property type="term" value="F:ribosomal large subunit binding"/>
    <property type="evidence" value="ECO:0007669"/>
    <property type="project" value="UniProtKB-UniRule"/>
</dbReference>
<dbReference type="PANTHER" id="PTHR15239">
    <property type="entry name" value="NUCLEAR EXPORT MEDIATOR FACTOR NEMF"/>
    <property type="match status" value="1"/>
</dbReference>
<protein>
    <recommendedName>
        <fullName evidence="5">Rqc2 homolog RqcH</fullName>
        <shortName evidence="5">RqcH</shortName>
    </recommendedName>
</protein>
<comment type="similarity">
    <text evidence="5">Belongs to the NEMF family.</text>
</comment>
<dbReference type="PANTHER" id="PTHR15239:SF6">
    <property type="entry name" value="RIBOSOME QUALITY CONTROL COMPLEX SUBUNIT NEMF"/>
    <property type="match status" value="1"/>
</dbReference>
<organism evidence="7 8">
    <name type="scientific">Leptolyngbya boryana NIES-2135</name>
    <dbReference type="NCBI Taxonomy" id="1973484"/>
    <lineage>
        <taxon>Bacteria</taxon>
        <taxon>Bacillati</taxon>
        <taxon>Cyanobacteriota</taxon>
        <taxon>Cyanophyceae</taxon>
        <taxon>Leptolyngbyales</taxon>
        <taxon>Leptolyngbyaceae</taxon>
        <taxon>Leptolyngbya group</taxon>
        <taxon>Leptolyngbya</taxon>
    </lineage>
</organism>
<comment type="subunit">
    <text evidence="5">Associates with stalled 50S ribosomal subunits. Binds to RqcP.</text>
</comment>